<dbReference type="AlphaFoldDB" id="A0A7X5R3D3"/>
<reference evidence="8 9" key="1">
    <citation type="submission" date="2020-02" db="EMBL/GenBank/DDBJ databases">
        <title>Sequencing the genomes of 1000 actinobacteria strains.</title>
        <authorList>
            <person name="Klenk H.-P."/>
        </authorList>
    </citation>
    <scope>NUCLEOTIDE SEQUENCE [LARGE SCALE GENOMIC DNA]</scope>
    <source>
        <strain evidence="8 9">DSM 27960</strain>
    </source>
</reference>
<dbReference type="PROSITE" id="PS51257">
    <property type="entry name" value="PROKAR_LIPOPROTEIN"/>
    <property type="match status" value="1"/>
</dbReference>
<evidence type="ECO:0000256" key="7">
    <source>
        <dbReference type="SAM" id="SignalP"/>
    </source>
</evidence>
<name>A0A7X5R3D3_9MICO</name>
<dbReference type="Pfam" id="PF03180">
    <property type="entry name" value="Lipoprotein_9"/>
    <property type="match status" value="1"/>
</dbReference>
<comment type="similarity">
    <text evidence="2">Belongs to the NlpA lipoprotein family.</text>
</comment>
<dbReference type="RefSeq" id="WP_208402682.1">
    <property type="nucleotide sequence ID" value="NZ_JAAMOX010000002.1"/>
</dbReference>
<dbReference type="EMBL" id="JAAMOX010000002">
    <property type="protein sequence ID" value="NIH54930.1"/>
    <property type="molecule type" value="Genomic_DNA"/>
</dbReference>
<comment type="caution">
    <text evidence="8">The sequence shown here is derived from an EMBL/GenBank/DDBJ whole genome shotgun (WGS) entry which is preliminary data.</text>
</comment>
<proteinExistence type="inferred from homology"/>
<evidence type="ECO:0000256" key="4">
    <source>
        <dbReference type="ARBA" id="ARBA00023136"/>
    </source>
</evidence>
<dbReference type="Gene3D" id="3.40.190.10">
    <property type="entry name" value="Periplasmic binding protein-like II"/>
    <property type="match status" value="2"/>
</dbReference>
<evidence type="ECO:0000256" key="6">
    <source>
        <dbReference type="ARBA" id="ARBA00023288"/>
    </source>
</evidence>
<feature type="chain" id="PRO_5038627409" evidence="7">
    <location>
        <begin position="28"/>
        <end position="281"/>
    </location>
</feature>
<evidence type="ECO:0000313" key="9">
    <source>
        <dbReference type="Proteomes" id="UP000541033"/>
    </source>
</evidence>
<keyword evidence="4" id="KW-0472">Membrane</keyword>
<protein>
    <submittedName>
        <fullName evidence="8">D-methionine transport system substrate-binding protein</fullName>
    </submittedName>
</protein>
<keyword evidence="5" id="KW-0564">Palmitate</keyword>
<accession>A0A7X5R3D3</accession>
<organism evidence="8 9">
    <name type="scientific">Lysinibacter cavernae</name>
    <dbReference type="NCBI Taxonomy" id="1640652"/>
    <lineage>
        <taxon>Bacteria</taxon>
        <taxon>Bacillati</taxon>
        <taxon>Actinomycetota</taxon>
        <taxon>Actinomycetes</taxon>
        <taxon>Micrococcales</taxon>
        <taxon>Microbacteriaceae</taxon>
        <taxon>Lysinibacter</taxon>
    </lineage>
</organism>
<comment type="subcellular location">
    <subcellularLocation>
        <location evidence="1">Membrane</location>
        <topology evidence="1">Lipid-anchor</topology>
    </subcellularLocation>
</comment>
<evidence type="ECO:0000256" key="2">
    <source>
        <dbReference type="ARBA" id="ARBA00008973"/>
    </source>
</evidence>
<evidence type="ECO:0000256" key="1">
    <source>
        <dbReference type="ARBA" id="ARBA00004635"/>
    </source>
</evidence>
<sequence length="281" mass="30665">MIKKRMLLLGTALSAVLALGLTACAPAANDDAAGGDSKTIRVGFGVGLYEQMFRDGILPILEDEGYDVKITSFSQNLQLNPAMKEGSLDLTIFQNTSYMDSVGAELGSDMSRLNFIPSAPQGLYSDKFKSLDDVKDGATVTVPQDPATLHRAMALLESIGWVKTNPDADVATFSLNDVTENKYNLEWKSLDLAQALTSLADVDFAVINGNYITTSDRLISSALAVEKTMDEQTQLITSVLTKDLDTDWAKDVASAYDSQEFREYVEGDDTYVGWVMPPNWK</sequence>
<dbReference type="Proteomes" id="UP000541033">
    <property type="component" value="Unassembled WGS sequence"/>
</dbReference>
<keyword evidence="6" id="KW-0449">Lipoprotein</keyword>
<gene>
    <name evidence="8" type="ORF">FHX76_002826</name>
</gene>
<evidence type="ECO:0000256" key="5">
    <source>
        <dbReference type="ARBA" id="ARBA00023139"/>
    </source>
</evidence>
<dbReference type="PANTHER" id="PTHR30429">
    <property type="entry name" value="D-METHIONINE-BINDING LIPOPROTEIN METQ"/>
    <property type="match status" value="1"/>
</dbReference>
<evidence type="ECO:0000256" key="3">
    <source>
        <dbReference type="ARBA" id="ARBA00022729"/>
    </source>
</evidence>
<keyword evidence="9" id="KW-1185">Reference proteome</keyword>
<dbReference type="SUPFAM" id="SSF53850">
    <property type="entry name" value="Periplasmic binding protein-like II"/>
    <property type="match status" value="1"/>
</dbReference>
<dbReference type="InterPro" id="IPR004872">
    <property type="entry name" value="Lipoprotein_NlpA"/>
</dbReference>
<dbReference type="GO" id="GO:0016020">
    <property type="term" value="C:membrane"/>
    <property type="evidence" value="ECO:0007669"/>
    <property type="project" value="UniProtKB-SubCell"/>
</dbReference>
<dbReference type="PANTHER" id="PTHR30429:SF0">
    <property type="entry name" value="METHIONINE-BINDING LIPOPROTEIN METQ"/>
    <property type="match status" value="1"/>
</dbReference>
<evidence type="ECO:0000313" key="8">
    <source>
        <dbReference type="EMBL" id="NIH54930.1"/>
    </source>
</evidence>
<feature type="signal peptide" evidence="7">
    <location>
        <begin position="1"/>
        <end position="27"/>
    </location>
</feature>
<keyword evidence="3 7" id="KW-0732">Signal</keyword>